<evidence type="ECO:0000313" key="1">
    <source>
        <dbReference type="EMBL" id="KDQ12602.1"/>
    </source>
</evidence>
<protein>
    <submittedName>
        <fullName evidence="1">Uncharacterized protein</fullName>
    </submittedName>
</protein>
<reference evidence="2" key="1">
    <citation type="journal article" date="2014" name="Proc. Natl. Acad. Sci. U.S.A.">
        <title>Extensive sampling of basidiomycete genomes demonstrates inadequacy of the white-rot/brown-rot paradigm for wood decay fungi.</title>
        <authorList>
            <person name="Riley R."/>
            <person name="Salamov A.A."/>
            <person name="Brown D.W."/>
            <person name="Nagy L.G."/>
            <person name="Floudas D."/>
            <person name="Held B.W."/>
            <person name="Levasseur A."/>
            <person name="Lombard V."/>
            <person name="Morin E."/>
            <person name="Otillar R."/>
            <person name="Lindquist E.A."/>
            <person name="Sun H."/>
            <person name="LaButti K.M."/>
            <person name="Schmutz J."/>
            <person name="Jabbour D."/>
            <person name="Luo H."/>
            <person name="Baker S.E."/>
            <person name="Pisabarro A.G."/>
            <person name="Walton J.D."/>
            <person name="Blanchette R.A."/>
            <person name="Henrissat B."/>
            <person name="Martin F."/>
            <person name="Cullen D."/>
            <person name="Hibbett D.S."/>
            <person name="Grigoriev I.V."/>
        </authorList>
    </citation>
    <scope>NUCLEOTIDE SEQUENCE [LARGE SCALE GENOMIC DNA]</scope>
    <source>
        <strain evidence="2">FD-172 SS1</strain>
    </source>
</reference>
<evidence type="ECO:0000313" key="2">
    <source>
        <dbReference type="Proteomes" id="UP000027195"/>
    </source>
</evidence>
<keyword evidence="2" id="KW-1185">Reference proteome</keyword>
<proteinExistence type="predicted"/>
<dbReference type="OrthoDB" id="2683388at2759"/>
<dbReference type="AlphaFoldDB" id="A0A067ML36"/>
<gene>
    <name evidence="1" type="ORF">BOTBODRAFT_413224</name>
</gene>
<dbReference type="Proteomes" id="UP000027195">
    <property type="component" value="Unassembled WGS sequence"/>
</dbReference>
<dbReference type="InParanoid" id="A0A067ML36"/>
<accession>A0A067ML36</accession>
<organism evidence="1 2">
    <name type="scientific">Botryobasidium botryosum (strain FD-172 SS1)</name>
    <dbReference type="NCBI Taxonomy" id="930990"/>
    <lineage>
        <taxon>Eukaryota</taxon>
        <taxon>Fungi</taxon>
        <taxon>Dikarya</taxon>
        <taxon>Basidiomycota</taxon>
        <taxon>Agaricomycotina</taxon>
        <taxon>Agaricomycetes</taxon>
        <taxon>Cantharellales</taxon>
        <taxon>Botryobasidiaceae</taxon>
        <taxon>Botryobasidium</taxon>
    </lineage>
</organism>
<name>A0A067ML36_BOTB1</name>
<dbReference type="HOGENOM" id="CLU_2133107_0_0_1"/>
<dbReference type="EMBL" id="KL198049">
    <property type="protein sequence ID" value="KDQ12602.1"/>
    <property type="molecule type" value="Genomic_DNA"/>
</dbReference>
<sequence>MSINSSANPDMHKKMALDATAKATTELIEKTVVSLDNDALKLLLIQVQHTNIELCIKAAVNSGIIGKTAQGIVKNHTTATDSVESIQLDMIKGLFKWFPYIWVGLANSSPVHA</sequence>